<dbReference type="Proteomes" id="UP000255414">
    <property type="component" value="Chromosome 32"/>
</dbReference>
<dbReference type="AlphaFoldDB" id="A0A6L0XM30"/>
<accession>A0A6L0XM30</accession>
<evidence type="ECO:0000313" key="2">
    <source>
        <dbReference type="EMBL" id="CAC9526027.1"/>
    </source>
</evidence>
<feature type="compositionally biased region" description="Acidic residues" evidence="1">
    <location>
        <begin position="182"/>
        <end position="192"/>
    </location>
</feature>
<sequence>MLTPAGTVIDDDGWAEDDGFEEVNMAQFTKYLGCPQRRTSWGGADPSFSSSPLSAYPQAYTPASVQRDAPLSRKKLSPPITPVSGAQQAGVTEVVTPTVGRRTGGMSLRKKSPTVRVATDGATPVSAFQPRGSIGSSSSMSSPYGGAANAASGAAGLRPAPRQSVFCSPSAVSKQSKRQVQLEDDDKWDEDW</sequence>
<feature type="compositionally biased region" description="Low complexity" evidence="1">
    <location>
        <begin position="132"/>
        <end position="156"/>
    </location>
</feature>
<evidence type="ECO:0000256" key="1">
    <source>
        <dbReference type="SAM" id="MobiDB-lite"/>
    </source>
</evidence>
<feature type="compositionally biased region" description="Polar residues" evidence="1">
    <location>
        <begin position="165"/>
        <end position="174"/>
    </location>
</feature>
<protein>
    <submittedName>
        <fullName evidence="2">Hypothetical_protein</fullName>
    </submittedName>
</protein>
<dbReference type="VEuPathDB" id="TriTrypDB:LINF_320029000"/>
<proteinExistence type="predicted"/>
<feature type="region of interest" description="Disordered" evidence="1">
    <location>
        <begin position="35"/>
        <end position="192"/>
    </location>
</feature>
<dbReference type="EMBL" id="LR812965">
    <property type="protein sequence ID" value="CAC9526027.1"/>
    <property type="molecule type" value="Genomic_DNA"/>
</dbReference>
<name>A0A6L0XM30_LEIIN</name>
<evidence type="ECO:0000313" key="3">
    <source>
        <dbReference type="Proteomes" id="UP000255414"/>
    </source>
</evidence>
<reference evidence="2" key="1">
    <citation type="submission" date="2020-06" db="EMBL/GenBank/DDBJ databases">
        <authorList>
            <person name="Gonzalez-de la Fuente S."/>
            <person name="Peiro-Pastor R."/>
            <person name="Rastrojo A."/>
            <person name="Moreno J."/>
            <person name="Carrasco-Ramiro F."/>
            <person name="Requena JM."/>
            <person name="Aguado B."/>
        </authorList>
    </citation>
    <scope>NUCLEOTIDE SEQUENCE</scope>
</reference>
<gene>
    <name evidence="2" type="ORF">LINF_320029000</name>
</gene>
<organism evidence="2 3">
    <name type="scientific">Leishmania infantum</name>
    <dbReference type="NCBI Taxonomy" id="5671"/>
    <lineage>
        <taxon>Eukaryota</taxon>
        <taxon>Discoba</taxon>
        <taxon>Euglenozoa</taxon>
        <taxon>Kinetoplastea</taxon>
        <taxon>Metakinetoplastina</taxon>
        <taxon>Trypanosomatida</taxon>
        <taxon>Trypanosomatidae</taxon>
        <taxon>Leishmaniinae</taxon>
        <taxon>Leishmania</taxon>
    </lineage>
</organism>